<dbReference type="Proteomes" id="UP000028602">
    <property type="component" value="Unassembled WGS sequence"/>
</dbReference>
<reference evidence="1 2" key="1">
    <citation type="submission" date="2014-05" db="EMBL/GenBank/DDBJ databases">
        <title>ATOL: Assembling a taxonomically balanced genome-scale reconstruction of the evolutionary history of the Enterobacteriaceae.</title>
        <authorList>
            <person name="Plunkett G.III."/>
            <person name="Neeno-Eckwall E.C."/>
            <person name="Glasner J.D."/>
            <person name="Perna N.T."/>
        </authorList>
    </citation>
    <scope>NUCLEOTIDE SEQUENCE [LARGE SCALE GENOMIC DNA]</scope>
    <source>
        <strain evidence="1 2">ATCC 33301</strain>
    </source>
</reference>
<accession>A0A085JGG4</accession>
<protein>
    <submittedName>
        <fullName evidence="1">Uncharacterized protein</fullName>
    </submittedName>
</protein>
<proteinExistence type="predicted"/>
<comment type="caution">
    <text evidence="1">The sequence shown here is derived from an EMBL/GenBank/DDBJ whole genome shotgun (WGS) entry which is preliminary data.</text>
</comment>
<name>A0A085JGG4_9GAMM</name>
<dbReference type="EMBL" id="JMPR01000030">
    <property type="protein sequence ID" value="KFD19560.1"/>
    <property type="molecule type" value="Genomic_DNA"/>
</dbReference>
<organism evidence="1 2">
    <name type="scientific">Tatumella ptyseos ATCC 33301</name>
    <dbReference type="NCBI Taxonomy" id="1005995"/>
    <lineage>
        <taxon>Bacteria</taxon>
        <taxon>Pseudomonadati</taxon>
        <taxon>Pseudomonadota</taxon>
        <taxon>Gammaproteobacteria</taxon>
        <taxon>Enterobacterales</taxon>
        <taxon>Erwiniaceae</taxon>
        <taxon>Tatumella</taxon>
    </lineage>
</organism>
<keyword evidence="2" id="KW-1185">Reference proteome</keyword>
<sequence length="162" mass="18339">MSMHASDYINLASAIGTVTAAVMALLAARDSAKSAKYNRATRDKDEQSKCFEKLLVISKSISEVYNGQSIRVLRDSDRESLIRLICLAHVVILNSCNDPQASFQQKDNFLLMIDPQLCKSIKEQTDGVNVNTNLDFMTGDFDLIYRYRISRDFFREIYTAAH</sequence>
<dbReference type="RefSeq" id="WP_029990610.1">
    <property type="nucleotide sequence ID" value="NZ_ATMJ01000028.1"/>
</dbReference>
<gene>
    <name evidence="1" type="ORF">GTPT_1825</name>
</gene>
<dbReference type="AlphaFoldDB" id="A0A085JGG4"/>
<evidence type="ECO:0000313" key="1">
    <source>
        <dbReference type="EMBL" id="KFD19560.1"/>
    </source>
</evidence>
<evidence type="ECO:0000313" key="2">
    <source>
        <dbReference type="Proteomes" id="UP000028602"/>
    </source>
</evidence>